<evidence type="ECO:0000313" key="3">
    <source>
        <dbReference type="Proteomes" id="UP000184693"/>
    </source>
</evidence>
<dbReference type="Pfam" id="PF13468">
    <property type="entry name" value="Glyoxalase_3"/>
    <property type="match status" value="1"/>
</dbReference>
<protein>
    <submittedName>
        <fullName evidence="2">Glyoxalase-like domain-containing protein</fullName>
    </submittedName>
</protein>
<accession>A0A1N6HRP6</accession>
<evidence type="ECO:0000259" key="1">
    <source>
        <dbReference type="Pfam" id="PF13468"/>
    </source>
</evidence>
<dbReference type="Proteomes" id="UP000184693">
    <property type="component" value="Unassembled WGS sequence"/>
</dbReference>
<dbReference type="EMBL" id="FSRM01000001">
    <property type="protein sequence ID" value="SIO22457.1"/>
    <property type="molecule type" value="Genomic_DNA"/>
</dbReference>
<sequence length="267" mass="28510">MLTAPAHRLPSRGSAGPSAESVLYIAMTAHTLRIDHLVISARTLDEGTQYVADTLGVEPAGGGAHPLMRTHNRLLNLWDGVYLEVIAVHPDAEAPASGADARPRLFALDAAATHERLASGPYLSHWVVRVERPKDLPRWQAQYPQRIPPVVPMSRGVFTWGLSVPDDGAFPGWQGAGDGIVPTLIQWDTPQHPSDVLPETGLALKSLKGIHPQAETVAAHLRWLGAAHLIALSAPDIAEGKGDGEGTVETATLVAEIETPNGLRTLK</sequence>
<reference evidence="2 3" key="1">
    <citation type="submission" date="2016-11" db="EMBL/GenBank/DDBJ databases">
        <authorList>
            <person name="Jaros S."/>
            <person name="Januszkiewicz K."/>
            <person name="Wedrychowicz H."/>
        </authorList>
    </citation>
    <scope>NUCLEOTIDE SEQUENCE [LARGE SCALE GENOMIC DNA]</scope>
    <source>
        <strain evidence="2 3">GAS86</strain>
    </source>
</reference>
<name>A0A1N6HRP6_9BURK</name>
<organism evidence="2 3">
    <name type="scientific">Paraburkholderia phenazinium</name>
    <dbReference type="NCBI Taxonomy" id="60549"/>
    <lineage>
        <taxon>Bacteria</taxon>
        <taxon>Pseudomonadati</taxon>
        <taxon>Pseudomonadota</taxon>
        <taxon>Betaproteobacteria</taxon>
        <taxon>Burkholderiales</taxon>
        <taxon>Burkholderiaceae</taxon>
        <taxon>Paraburkholderia</taxon>
    </lineage>
</organism>
<gene>
    <name evidence="2" type="ORF">SAMN05444168_3550</name>
</gene>
<dbReference type="Gene3D" id="3.10.180.10">
    <property type="entry name" value="2,3-Dihydroxybiphenyl 1,2-Dioxygenase, domain 1"/>
    <property type="match status" value="1"/>
</dbReference>
<dbReference type="InterPro" id="IPR029068">
    <property type="entry name" value="Glyas_Bleomycin-R_OHBP_Dase"/>
</dbReference>
<dbReference type="AlphaFoldDB" id="A0A1N6HRP6"/>
<feature type="domain" description="Glyoxalase-like" evidence="1">
    <location>
        <begin position="34"/>
        <end position="224"/>
    </location>
</feature>
<proteinExistence type="predicted"/>
<dbReference type="InterPro" id="IPR025870">
    <property type="entry name" value="Glyoxalase-like_dom"/>
</dbReference>
<evidence type="ECO:0000313" key="2">
    <source>
        <dbReference type="EMBL" id="SIO22457.1"/>
    </source>
</evidence>